<gene>
    <name evidence="2" type="ORF">Ana3638_01155</name>
</gene>
<dbReference type="PANTHER" id="PTHR41283:SF1">
    <property type="entry name" value="AMINOGLYCOSIDE PHOSPHOTRANSFERASE DOMAIN-CONTAINING PROTEIN"/>
    <property type="match status" value="1"/>
</dbReference>
<organism evidence="2 3">
    <name type="scientific">Anaerocolumna sedimenticola</name>
    <dbReference type="NCBI Taxonomy" id="2696063"/>
    <lineage>
        <taxon>Bacteria</taxon>
        <taxon>Bacillati</taxon>
        <taxon>Bacillota</taxon>
        <taxon>Clostridia</taxon>
        <taxon>Lachnospirales</taxon>
        <taxon>Lachnospiraceae</taxon>
        <taxon>Anaerocolumna</taxon>
    </lineage>
</organism>
<name>A0A6P1TI25_9FIRM</name>
<dbReference type="KEGG" id="anr:Ana3638_01155"/>
<dbReference type="PANTHER" id="PTHR41283">
    <property type="entry name" value="AMINOGLYCOSIDE PHOSPHOTRANSFERASE"/>
    <property type="match status" value="1"/>
</dbReference>
<evidence type="ECO:0000313" key="2">
    <source>
        <dbReference type="EMBL" id="QHQ59576.1"/>
    </source>
</evidence>
<dbReference type="AlphaFoldDB" id="A0A6P1TI25"/>
<dbReference type="RefSeq" id="WP_161836280.1">
    <property type="nucleotide sequence ID" value="NZ_CP048000.1"/>
</dbReference>
<evidence type="ECO:0000313" key="3">
    <source>
        <dbReference type="Proteomes" id="UP000464314"/>
    </source>
</evidence>
<dbReference type="GO" id="GO:0016740">
    <property type="term" value="F:transferase activity"/>
    <property type="evidence" value="ECO:0007669"/>
    <property type="project" value="UniProtKB-KW"/>
</dbReference>
<dbReference type="InterPro" id="IPR002575">
    <property type="entry name" value="Aminoglycoside_PTrfase"/>
</dbReference>
<proteinExistence type="predicted"/>
<dbReference type="EMBL" id="CP048000">
    <property type="protein sequence ID" value="QHQ59576.1"/>
    <property type="molecule type" value="Genomic_DNA"/>
</dbReference>
<dbReference type="Gene3D" id="3.90.1200.10">
    <property type="match status" value="1"/>
</dbReference>
<keyword evidence="3" id="KW-1185">Reference proteome</keyword>
<protein>
    <submittedName>
        <fullName evidence="2">Phosphotransferase</fullName>
    </submittedName>
</protein>
<accession>A0A6P1TI25</accession>
<dbReference type="Proteomes" id="UP000464314">
    <property type="component" value="Chromosome"/>
</dbReference>
<keyword evidence="2" id="KW-0808">Transferase</keyword>
<dbReference type="InterPro" id="IPR011009">
    <property type="entry name" value="Kinase-like_dom_sf"/>
</dbReference>
<dbReference type="SUPFAM" id="SSF56112">
    <property type="entry name" value="Protein kinase-like (PK-like)"/>
    <property type="match status" value="1"/>
</dbReference>
<evidence type="ECO:0000259" key="1">
    <source>
        <dbReference type="Pfam" id="PF01636"/>
    </source>
</evidence>
<sequence>MEAPLLTDIPQYKSWTKIEKINYGWSEDIKFYIEDFKGSKFLLRISNIEKLEDKKKEFYIIQKYNQLNFKMSQAIELGVCNSGKNIYMLLSWVEGQSMEDVIKTLSEQEQYLLGLKSGKILKAIHSLAVEPAHLPKVKKTGKKLIQLQQYENSKYRVPNDEKAISYVKENINLMCQSEPVYEHGDFHIGNLVYTNEKDVGVIDFNRWECGDRYEEFYKLQSFDVDLSIAFSIGQLHGYFDGEPTLDFWKIQAVYVAHSALFSIEWAVRFGEKDIANMTRICHNAFRDYDNFKLIIPKWYTENKDRFIKIMKRD</sequence>
<dbReference type="Pfam" id="PF01636">
    <property type="entry name" value="APH"/>
    <property type="match status" value="1"/>
</dbReference>
<reference evidence="2 3" key="1">
    <citation type="submission" date="2020-01" db="EMBL/GenBank/DDBJ databases">
        <title>Genome analysis of Anaerocolumna sp. CBA3638.</title>
        <authorList>
            <person name="Kim J."/>
            <person name="Roh S.W."/>
        </authorList>
    </citation>
    <scope>NUCLEOTIDE SEQUENCE [LARGE SCALE GENOMIC DNA]</scope>
    <source>
        <strain evidence="2 3">CBA3638</strain>
    </source>
</reference>
<feature type="domain" description="Aminoglycoside phosphotransferase" evidence="1">
    <location>
        <begin position="18"/>
        <end position="248"/>
    </location>
</feature>